<comment type="caution">
    <text evidence="7">The sequence shown here is derived from an EMBL/GenBank/DDBJ whole genome shotgun (WGS) entry which is preliminary data.</text>
</comment>
<dbReference type="PANTHER" id="PTHR42847:SF4">
    <property type="entry name" value="ALKANESULFONATE MONOOXYGENASE-RELATED"/>
    <property type="match status" value="1"/>
</dbReference>
<keyword evidence="1" id="KW-0285">Flavoprotein</keyword>
<dbReference type="PANTHER" id="PTHR42847">
    <property type="entry name" value="ALKANESULFONATE MONOOXYGENASE"/>
    <property type="match status" value="1"/>
</dbReference>
<dbReference type="RefSeq" id="XP_056582899.1">
    <property type="nucleotide sequence ID" value="XM_056718764.1"/>
</dbReference>
<dbReference type="AlphaFoldDB" id="A0A9W9VI53"/>
<dbReference type="EMBL" id="JAPZBT010000001">
    <property type="protein sequence ID" value="KAJ5383123.1"/>
    <property type="molecule type" value="Genomic_DNA"/>
</dbReference>
<keyword evidence="3" id="KW-0560">Oxidoreductase</keyword>
<dbReference type="SUPFAM" id="SSF51679">
    <property type="entry name" value="Bacterial luciferase-like"/>
    <property type="match status" value="1"/>
</dbReference>
<evidence type="ECO:0000313" key="8">
    <source>
        <dbReference type="Proteomes" id="UP001147752"/>
    </source>
</evidence>
<evidence type="ECO:0000313" key="7">
    <source>
        <dbReference type="EMBL" id="KAJ5383123.1"/>
    </source>
</evidence>
<evidence type="ECO:0000256" key="1">
    <source>
        <dbReference type="ARBA" id="ARBA00022630"/>
    </source>
</evidence>
<reference evidence="7" key="1">
    <citation type="submission" date="2022-12" db="EMBL/GenBank/DDBJ databases">
        <authorList>
            <person name="Petersen C."/>
        </authorList>
    </citation>
    <scope>NUCLEOTIDE SEQUENCE</scope>
    <source>
        <strain evidence="7">IBT 3081</strain>
    </source>
</reference>
<evidence type="ECO:0000256" key="4">
    <source>
        <dbReference type="ARBA" id="ARBA00023033"/>
    </source>
</evidence>
<proteinExistence type="predicted"/>
<dbReference type="OrthoDB" id="2558704at2759"/>
<dbReference type="Proteomes" id="UP001147752">
    <property type="component" value="Unassembled WGS sequence"/>
</dbReference>
<organism evidence="7 8">
    <name type="scientific">Penicillium concentricum</name>
    <dbReference type="NCBI Taxonomy" id="293559"/>
    <lineage>
        <taxon>Eukaryota</taxon>
        <taxon>Fungi</taxon>
        <taxon>Dikarya</taxon>
        <taxon>Ascomycota</taxon>
        <taxon>Pezizomycotina</taxon>
        <taxon>Eurotiomycetes</taxon>
        <taxon>Eurotiomycetidae</taxon>
        <taxon>Eurotiales</taxon>
        <taxon>Aspergillaceae</taxon>
        <taxon>Penicillium</taxon>
    </lineage>
</organism>
<evidence type="ECO:0000256" key="3">
    <source>
        <dbReference type="ARBA" id="ARBA00023002"/>
    </source>
</evidence>
<dbReference type="InterPro" id="IPR011251">
    <property type="entry name" value="Luciferase-like_dom"/>
</dbReference>
<accession>A0A9W9VI53</accession>
<name>A0A9W9VI53_9EURO</name>
<keyword evidence="2" id="KW-0288">FMN</keyword>
<dbReference type="InterPro" id="IPR036661">
    <property type="entry name" value="Luciferase-like_sf"/>
</dbReference>
<evidence type="ECO:0000256" key="2">
    <source>
        <dbReference type="ARBA" id="ARBA00022643"/>
    </source>
</evidence>
<dbReference type="CDD" id="cd01094">
    <property type="entry name" value="Alkanesulfonate_monoxygenase"/>
    <property type="match status" value="1"/>
</dbReference>
<dbReference type="InterPro" id="IPR050172">
    <property type="entry name" value="SsuD_RutA_monooxygenase"/>
</dbReference>
<dbReference type="GO" id="GO:0016705">
    <property type="term" value="F:oxidoreductase activity, acting on paired donors, with incorporation or reduction of molecular oxygen"/>
    <property type="evidence" value="ECO:0007669"/>
    <property type="project" value="InterPro"/>
</dbReference>
<feature type="domain" description="Luciferase-like" evidence="6">
    <location>
        <begin position="14"/>
        <end position="328"/>
    </location>
</feature>
<protein>
    <recommendedName>
        <fullName evidence="6">Luciferase-like domain-containing protein</fullName>
    </recommendedName>
</protein>
<dbReference type="Pfam" id="PF00296">
    <property type="entry name" value="Bac_luciferase"/>
    <property type="match status" value="1"/>
</dbReference>
<keyword evidence="4" id="KW-0503">Monooxygenase</keyword>
<dbReference type="GeneID" id="81457947"/>
<dbReference type="Gene3D" id="3.20.20.30">
    <property type="entry name" value="Luciferase-like domain"/>
    <property type="match status" value="1"/>
</dbReference>
<evidence type="ECO:0000259" key="6">
    <source>
        <dbReference type="Pfam" id="PF00296"/>
    </source>
</evidence>
<evidence type="ECO:0000256" key="5">
    <source>
        <dbReference type="SAM" id="MobiDB-lite"/>
    </source>
</evidence>
<dbReference type="GO" id="GO:0004497">
    <property type="term" value="F:monooxygenase activity"/>
    <property type="evidence" value="ECO:0007669"/>
    <property type="project" value="UniProtKB-KW"/>
</dbReference>
<gene>
    <name evidence="7" type="ORF">N7517_001034</name>
</gene>
<reference evidence="7" key="2">
    <citation type="journal article" date="2023" name="IMA Fungus">
        <title>Comparative genomic study of the Penicillium genus elucidates a diverse pangenome and 15 lateral gene transfer events.</title>
        <authorList>
            <person name="Petersen C."/>
            <person name="Sorensen T."/>
            <person name="Nielsen M.R."/>
            <person name="Sondergaard T.E."/>
            <person name="Sorensen J.L."/>
            <person name="Fitzpatrick D.A."/>
            <person name="Frisvad J.C."/>
            <person name="Nielsen K.L."/>
        </authorList>
    </citation>
    <scope>NUCLEOTIDE SEQUENCE</scope>
    <source>
        <strain evidence="7">IBT 3081</strain>
    </source>
</reference>
<feature type="region of interest" description="Disordered" evidence="5">
    <location>
        <begin position="552"/>
        <end position="576"/>
    </location>
</feature>
<keyword evidence="8" id="KW-1185">Reference proteome</keyword>
<sequence length="603" mass="66953">MPEFISVTFPNASTEIAPIPNASIDPEYLTRYARNLDDYGYNYTLVPYDSSSYDPFTIGATILSVTKKLKVIIALRPNTLYPTVAAKALATLDQLSSGRVVVHFIAGGSDAEQAKEGDFLSKDERYGRLEDYIKILRRAWKSDEPFDWDSEYYQFKQFSNRVRPTNGPIPVSVGGSSDEAYRIGGSLADIFGLWGEPLKETKDQIDRIYAEAAKAGRPDSDRPRIWVTFRPIIAETEDLAWAKAHKTLDALNVNTAKGQGKTPPNAPPPQNAGSQRLLDIAARGEVQDRALWYPTVTATNARGASTALVGSPQTVIESLLDYVDLGADLISIRGYDNLNDAIDYGRFTRPEPKPLAPPAPDWPETRSTIDQNPAKMAKKTITGESHVGAEDQVFNTNPALSDPDKPGVDEDSYNPPLCVYPSWIQQLEQGVADYEKFIRRVYYTIVSAQAEYERLQQQTVKHANDGLEAHRARAVAEGPEGVKAEHSAGYMKARHEELKMGYDCMVGEASNYAEELRRLPLQQQTRTGPKVVSIETPNQNQSNRFHFAAESVEGEIEPRISKSTLPDPEKLDDGLNSPFESWLLDMQGKLFSTPTTTPLRSTK</sequence>